<dbReference type="PANTHER" id="PTHR42943:SF2">
    <property type="entry name" value="GLUTATHIONE S-TRANSFERASE KAPPA 1"/>
    <property type="match status" value="1"/>
</dbReference>
<dbReference type="Pfam" id="PF01323">
    <property type="entry name" value="DSBA"/>
    <property type="match status" value="1"/>
</dbReference>
<accession>W0PCU0</accession>
<dbReference type="PATRIC" id="fig|1247726.3.peg.2751"/>
<dbReference type="SUPFAM" id="SSF52833">
    <property type="entry name" value="Thioredoxin-like"/>
    <property type="match status" value="1"/>
</dbReference>
<dbReference type="EMBL" id="CP003915">
    <property type="protein sequence ID" value="AHG64576.1"/>
    <property type="molecule type" value="Genomic_DNA"/>
</dbReference>
<name>W0PCU0_ADVMD</name>
<dbReference type="InterPro" id="IPR001853">
    <property type="entry name" value="DSBA-like_thioredoxin_dom"/>
</dbReference>
<dbReference type="InterPro" id="IPR051924">
    <property type="entry name" value="GST_Kappa/NadH"/>
</dbReference>
<organism evidence="2 3">
    <name type="scientific">Advenella mimigardefordensis (strain DSM 17166 / LMG 22922 / DPN7)</name>
    <dbReference type="NCBI Taxonomy" id="1247726"/>
    <lineage>
        <taxon>Bacteria</taxon>
        <taxon>Pseudomonadati</taxon>
        <taxon>Pseudomonadota</taxon>
        <taxon>Betaproteobacteria</taxon>
        <taxon>Burkholderiales</taxon>
        <taxon>Alcaligenaceae</taxon>
    </lineage>
</organism>
<dbReference type="Gene3D" id="3.40.30.10">
    <property type="entry name" value="Glutaredoxin"/>
    <property type="match status" value="1"/>
</dbReference>
<feature type="domain" description="DSBA-like thioredoxin" evidence="1">
    <location>
        <begin position="3"/>
        <end position="167"/>
    </location>
</feature>
<dbReference type="InterPro" id="IPR044087">
    <property type="entry name" value="NahD-like"/>
</dbReference>
<dbReference type="HOGENOM" id="CLU_069253_1_3_4"/>
<dbReference type="GO" id="GO:0004602">
    <property type="term" value="F:glutathione peroxidase activity"/>
    <property type="evidence" value="ECO:0007669"/>
    <property type="project" value="TreeGrafter"/>
</dbReference>
<evidence type="ECO:0000313" key="3">
    <source>
        <dbReference type="Proteomes" id="UP000019095"/>
    </source>
</evidence>
<gene>
    <name evidence="2" type="ORF">MIM_c25060</name>
</gene>
<dbReference type="STRING" id="1247726.MIM_c25060"/>
<proteinExistence type="predicted"/>
<evidence type="ECO:0000259" key="1">
    <source>
        <dbReference type="Pfam" id="PF01323"/>
    </source>
</evidence>
<dbReference type="GO" id="GO:0018845">
    <property type="term" value="F:2-hydroxychromene-2-carboxylate isomerase activity"/>
    <property type="evidence" value="ECO:0007669"/>
    <property type="project" value="InterPro"/>
</dbReference>
<dbReference type="KEGG" id="amim:MIM_c25060"/>
<dbReference type="InterPro" id="IPR014440">
    <property type="entry name" value="HCCAis_GSTk"/>
</dbReference>
<reference evidence="2 3" key="1">
    <citation type="journal article" date="2014" name="Microbiology">
        <title>Unravelling the complete genome sequence of Advenella mimigardefordensis strain DPN7T and novel insights in the catabolism of the xenobiotic polythioester precursor 3,3'-dithiodipropionate.</title>
        <authorList>
            <person name="Wubbeler J.H."/>
            <person name="Hiessl S."/>
            <person name="Schuldes J."/>
            <person name="Thurmer A."/>
            <person name="Daniel R."/>
            <person name="Steinbuchel A."/>
        </authorList>
    </citation>
    <scope>NUCLEOTIDE SEQUENCE [LARGE SCALE GENOMIC DNA]</scope>
    <source>
        <strain evidence="3">DSM 17166 / LMG 22922 / DPN7</strain>
    </source>
</reference>
<keyword evidence="3" id="KW-1185">Reference proteome</keyword>
<dbReference type="Proteomes" id="UP000019095">
    <property type="component" value="Chromosome"/>
</dbReference>
<dbReference type="GO" id="GO:0004364">
    <property type="term" value="F:glutathione transferase activity"/>
    <property type="evidence" value="ECO:0007669"/>
    <property type="project" value="TreeGrafter"/>
</dbReference>
<dbReference type="AlphaFoldDB" id="W0PCU0"/>
<sequence>MPVAIDYHPFDIRHLMEQVGNVPTTVTCKAKGQYAKADIQRWIMRYEVPFQRHSNMRAIDFLQLLRLTVFAIHQGKGPAVITALYDAVWASDTPLSRPEEIAAAVAGTGLSIDEIEAGLKDPAWNEVLDASTQTAVDKGVFGAPTMFFGDEMYFGNDRLHFIDEKLKELV</sequence>
<dbReference type="PIRSF" id="PIRSF006386">
    <property type="entry name" value="HCCAis_GSTk"/>
    <property type="match status" value="1"/>
</dbReference>
<evidence type="ECO:0000313" key="2">
    <source>
        <dbReference type="EMBL" id="AHG64576.1"/>
    </source>
</evidence>
<dbReference type="InterPro" id="IPR036249">
    <property type="entry name" value="Thioredoxin-like_sf"/>
</dbReference>
<protein>
    <submittedName>
        <fullName evidence="2">Putative thioredoxin domain-containing DsbA-like protein</fullName>
    </submittedName>
</protein>
<dbReference type="eggNOG" id="COG3917">
    <property type="taxonomic scope" value="Bacteria"/>
</dbReference>
<dbReference type="CDD" id="cd03022">
    <property type="entry name" value="DsbA_HCCA_Iso"/>
    <property type="match status" value="1"/>
</dbReference>
<dbReference type="GO" id="GO:0006749">
    <property type="term" value="P:glutathione metabolic process"/>
    <property type="evidence" value="ECO:0007669"/>
    <property type="project" value="TreeGrafter"/>
</dbReference>
<dbReference type="GO" id="GO:1901170">
    <property type="term" value="P:naphthalene catabolic process"/>
    <property type="evidence" value="ECO:0007669"/>
    <property type="project" value="InterPro"/>
</dbReference>
<dbReference type="PANTHER" id="PTHR42943">
    <property type="entry name" value="GLUTATHIONE S-TRANSFERASE KAPPA"/>
    <property type="match status" value="1"/>
</dbReference>